<dbReference type="EMBL" id="JAGHQM010002173">
    <property type="protein sequence ID" value="KAH0551142.1"/>
    <property type="molecule type" value="Genomic_DNA"/>
</dbReference>
<feature type="domain" description="Xylanolytic transcriptional activator regulatory" evidence="7">
    <location>
        <begin position="181"/>
        <end position="287"/>
    </location>
</feature>
<feature type="compositionally biased region" description="Polar residues" evidence="6">
    <location>
        <begin position="804"/>
        <end position="813"/>
    </location>
</feature>
<evidence type="ECO:0000256" key="3">
    <source>
        <dbReference type="ARBA" id="ARBA00023015"/>
    </source>
</evidence>
<evidence type="ECO:0000256" key="4">
    <source>
        <dbReference type="ARBA" id="ARBA00023163"/>
    </source>
</evidence>
<dbReference type="AlphaFoldDB" id="A0A9P8I677"/>
<reference evidence="8" key="1">
    <citation type="submission" date="2021-03" db="EMBL/GenBank/DDBJ databases">
        <title>Comparative genomics and phylogenomic investigation of the class Geoglossomycetes provide insights into ecological specialization and systematics.</title>
        <authorList>
            <person name="Melie T."/>
            <person name="Pirro S."/>
            <person name="Miller A.N."/>
            <person name="Quandt A."/>
        </authorList>
    </citation>
    <scope>NUCLEOTIDE SEQUENCE</scope>
    <source>
        <strain evidence="8">CAQ_001_2017</strain>
    </source>
</reference>
<accession>A0A9P8I677</accession>
<feature type="region of interest" description="Disordered" evidence="6">
    <location>
        <begin position="318"/>
        <end position="367"/>
    </location>
</feature>
<dbReference type="InterPro" id="IPR050815">
    <property type="entry name" value="TF_fung"/>
</dbReference>
<dbReference type="GO" id="GO:0003677">
    <property type="term" value="F:DNA binding"/>
    <property type="evidence" value="ECO:0007669"/>
    <property type="project" value="InterPro"/>
</dbReference>
<feature type="region of interest" description="Disordered" evidence="6">
    <location>
        <begin position="221"/>
        <end position="240"/>
    </location>
</feature>
<evidence type="ECO:0000256" key="2">
    <source>
        <dbReference type="ARBA" id="ARBA00022723"/>
    </source>
</evidence>
<keyword evidence="5" id="KW-0539">Nucleus</keyword>
<dbReference type="SMART" id="SM00906">
    <property type="entry name" value="Fungal_trans"/>
    <property type="match status" value="1"/>
</dbReference>
<dbReference type="Proteomes" id="UP000750711">
    <property type="component" value="Unassembled WGS sequence"/>
</dbReference>
<feature type="non-terminal residue" evidence="8">
    <location>
        <position position="953"/>
    </location>
</feature>
<evidence type="ECO:0000313" key="8">
    <source>
        <dbReference type="EMBL" id="KAH0551142.1"/>
    </source>
</evidence>
<dbReference type="InterPro" id="IPR007219">
    <property type="entry name" value="XnlR_reg_dom"/>
</dbReference>
<proteinExistence type="predicted"/>
<dbReference type="GO" id="GO:0005634">
    <property type="term" value="C:nucleus"/>
    <property type="evidence" value="ECO:0007669"/>
    <property type="project" value="UniProtKB-SubCell"/>
</dbReference>
<dbReference type="Pfam" id="PF04082">
    <property type="entry name" value="Fungal_trans"/>
    <property type="match status" value="1"/>
</dbReference>
<dbReference type="GO" id="GO:0008270">
    <property type="term" value="F:zinc ion binding"/>
    <property type="evidence" value="ECO:0007669"/>
    <property type="project" value="InterPro"/>
</dbReference>
<evidence type="ECO:0000256" key="5">
    <source>
        <dbReference type="ARBA" id="ARBA00023242"/>
    </source>
</evidence>
<organism evidence="8 9">
    <name type="scientific">Trichoglossum hirsutum</name>
    <dbReference type="NCBI Taxonomy" id="265104"/>
    <lineage>
        <taxon>Eukaryota</taxon>
        <taxon>Fungi</taxon>
        <taxon>Dikarya</taxon>
        <taxon>Ascomycota</taxon>
        <taxon>Pezizomycotina</taxon>
        <taxon>Geoglossomycetes</taxon>
        <taxon>Geoglossales</taxon>
        <taxon>Geoglossaceae</taxon>
        <taxon>Trichoglossum</taxon>
    </lineage>
</organism>
<evidence type="ECO:0000313" key="9">
    <source>
        <dbReference type="Proteomes" id="UP000750711"/>
    </source>
</evidence>
<keyword evidence="9" id="KW-1185">Reference proteome</keyword>
<evidence type="ECO:0000256" key="6">
    <source>
        <dbReference type="SAM" id="MobiDB-lite"/>
    </source>
</evidence>
<feature type="compositionally biased region" description="Acidic residues" evidence="6">
    <location>
        <begin position="696"/>
        <end position="715"/>
    </location>
</feature>
<evidence type="ECO:0000256" key="1">
    <source>
        <dbReference type="ARBA" id="ARBA00004123"/>
    </source>
</evidence>
<feature type="compositionally biased region" description="Polar residues" evidence="6">
    <location>
        <begin position="870"/>
        <end position="898"/>
    </location>
</feature>
<feature type="region of interest" description="Disordered" evidence="6">
    <location>
        <begin position="656"/>
        <end position="675"/>
    </location>
</feature>
<evidence type="ECO:0000259" key="7">
    <source>
        <dbReference type="SMART" id="SM00906"/>
    </source>
</evidence>
<sequence length="953" mass="105046">MPKTKRQKKTLAGDASTSTLPLKDSPRALIDALNSPILTPKILMELFDIFQLHFSSDLPFLHPPTFLKPLRKTVALQSSTDVASSVGSSSIKAERPSSPVVLLGLLTLTARFHPELAAYHSPPSPNRPTNPLAASEYYAKALRGHFAGPSGENIGLISLESIQAALMLSLYEWGMCRGVKSWVYGGMATRMAQALGLQFEQDLDDEPLALSSALTAEAHHLGVSTDKRNTRQPPLSPSEAFIHQETRRRTFWSCFLLDRYLSSGKYRPQMLDIKDIRVQLPSSEHAFLFGERVRTKLLGEERDEVAGREDLQLQRRTSVLLDEKNGHAQEGNRDGRRDGARREREQPKNDLKGRGKDDEDKGRWEVGQDEGVQSRVIKIIEIWGRIAKWSCSGGRSARTNMLRNERHPPWDNASTFVQLRASLADFDSSLPRNLTYNSANLSAHIASRTSTPYSLMHTVYFLCLVTLHREYIPFVPIRCSKPEGPVDAPVFPPDQYTIPPGFWDENARECFKAARNIMELVRACKDWGVLVETPIVGFAIYTVAFIGVYCINFPHMDPYGFMSSGIPDAAMTDSNRSTTTTTTATATAIAITTTTPYPPPENGKGAEEASRAVEILGHMRPRLKMADGWFRTIKRVHNYYVKIKKDYHRNTKALAAASETDKSPEVPRNLTLREGGGGGGLEVYKLLEKTLKEFGSMEDDDDTDMPDVEAEEERAESDVGRSNTASAAVKSETVEGAEGRVDAERTASGRERWIAINSVVAAAAKQQENFNSMSGQGGPGVGSNYSQRMSTPGYQGYGPAQYYSSPHSQQVSEPPTPGYMPLGNSAPPFSPSQGSPSPSLNPSFSRAPDGPFPINTPHSQYTQGPAGFVQDSNLYSPATGQPMPQSQPIQASLSHQWSPEVQQQKEVLFNQLNQRFGGVDVAAFVDGTSLEDWSNPDGSWLSTVWQGQPHGNL</sequence>
<dbReference type="GO" id="GO:0000981">
    <property type="term" value="F:DNA-binding transcription factor activity, RNA polymerase II-specific"/>
    <property type="evidence" value="ECO:0007669"/>
    <property type="project" value="InterPro"/>
</dbReference>
<protein>
    <recommendedName>
        <fullName evidence="7">Xylanolytic transcriptional activator regulatory domain-containing protein</fullName>
    </recommendedName>
</protein>
<dbReference type="PANTHER" id="PTHR47338:SF5">
    <property type="entry name" value="ZN(II)2CYS6 TRANSCRIPTION FACTOR (EUROFUNG)"/>
    <property type="match status" value="1"/>
</dbReference>
<feature type="compositionally biased region" description="Low complexity" evidence="6">
    <location>
        <begin position="792"/>
        <end position="803"/>
    </location>
</feature>
<feature type="region of interest" description="Disordered" evidence="6">
    <location>
        <begin position="694"/>
        <end position="747"/>
    </location>
</feature>
<name>A0A9P8I677_9PEZI</name>
<gene>
    <name evidence="8" type="ORF">GP486_007521</name>
</gene>
<feature type="compositionally biased region" description="Low complexity" evidence="6">
    <location>
        <begin position="825"/>
        <end position="843"/>
    </location>
</feature>
<comment type="subcellular location">
    <subcellularLocation>
        <location evidence="1">Nucleus</location>
    </subcellularLocation>
</comment>
<keyword evidence="4" id="KW-0804">Transcription</keyword>
<keyword evidence="2" id="KW-0479">Metal-binding</keyword>
<keyword evidence="3" id="KW-0805">Transcription regulation</keyword>
<comment type="caution">
    <text evidence="8">The sequence shown here is derived from an EMBL/GenBank/DDBJ whole genome shotgun (WGS) entry which is preliminary data.</text>
</comment>
<feature type="compositionally biased region" description="Basic and acidic residues" evidence="6">
    <location>
        <begin position="321"/>
        <end position="366"/>
    </location>
</feature>
<dbReference type="PANTHER" id="PTHR47338">
    <property type="entry name" value="ZN(II)2CYS6 TRANSCRIPTION FACTOR (EUROFUNG)-RELATED"/>
    <property type="match status" value="1"/>
</dbReference>
<feature type="region of interest" description="Disordered" evidence="6">
    <location>
        <begin position="770"/>
        <end position="898"/>
    </location>
</feature>
<dbReference type="CDD" id="cd12148">
    <property type="entry name" value="fungal_TF_MHR"/>
    <property type="match status" value="1"/>
</dbReference>
<dbReference type="GO" id="GO:0006351">
    <property type="term" value="P:DNA-templated transcription"/>
    <property type="evidence" value="ECO:0007669"/>
    <property type="project" value="InterPro"/>
</dbReference>
<feature type="compositionally biased region" description="Basic and acidic residues" evidence="6">
    <location>
        <begin position="737"/>
        <end position="747"/>
    </location>
</feature>